<organism evidence="3 4">
    <name type="scientific">Halobacillus litoralis</name>
    <dbReference type="NCBI Taxonomy" id="45668"/>
    <lineage>
        <taxon>Bacteria</taxon>
        <taxon>Bacillati</taxon>
        <taxon>Bacillota</taxon>
        <taxon>Bacilli</taxon>
        <taxon>Bacillales</taxon>
        <taxon>Bacillaceae</taxon>
        <taxon>Halobacillus</taxon>
    </lineage>
</organism>
<gene>
    <name evidence="3" type="ORF">GLW04_02190</name>
</gene>
<dbReference type="Proteomes" id="UP000460949">
    <property type="component" value="Unassembled WGS sequence"/>
</dbReference>
<evidence type="ECO:0000256" key="2">
    <source>
        <dbReference type="SAM" id="SignalP"/>
    </source>
</evidence>
<feature type="signal peptide" evidence="2">
    <location>
        <begin position="1"/>
        <end position="23"/>
    </location>
</feature>
<name>A0A845DP28_9BACI</name>
<sequence>MKQISSILFIVLLFGLTAGCSQGQAVQDEEEESYSSETEAVERTPWK</sequence>
<proteinExistence type="predicted"/>
<evidence type="ECO:0000313" key="3">
    <source>
        <dbReference type="EMBL" id="MYL18679.1"/>
    </source>
</evidence>
<protein>
    <submittedName>
        <fullName evidence="3">Uncharacterized protein</fullName>
    </submittedName>
</protein>
<comment type="caution">
    <text evidence="3">The sequence shown here is derived from an EMBL/GenBank/DDBJ whole genome shotgun (WGS) entry which is preliminary data.</text>
</comment>
<keyword evidence="2" id="KW-0732">Signal</keyword>
<reference evidence="3 4" key="1">
    <citation type="submission" date="2019-11" db="EMBL/GenBank/DDBJ databases">
        <title>Genome sequences of 17 halophilic strains isolated from different environments.</title>
        <authorList>
            <person name="Furrow R.E."/>
        </authorList>
    </citation>
    <scope>NUCLEOTIDE SEQUENCE [LARGE SCALE GENOMIC DNA]</scope>
    <source>
        <strain evidence="3 4">22511_23_Filter</strain>
    </source>
</reference>
<evidence type="ECO:0000313" key="4">
    <source>
        <dbReference type="Proteomes" id="UP000460949"/>
    </source>
</evidence>
<dbReference type="AlphaFoldDB" id="A0A845DP28"/>
<accession>A0A845DP28</accession>
<dbReference type="PROSITE" id="PS51257">
    <property type="entry name" value="PROKAR_LIPOPROTEIN"/>
    <property type="match status" value="1"/>
</dbReference>
<dbReference type="EMBL" id="WMET01000001">
    <property type="protein sequence ID" value="MYL18679.1"/>
    <property type="molecule type" value="Genomic_DNA"/>
</dbReference>
<feature type="chain" id="PRO_5032808801" evidence="2">
    <location>
        <begin position="24"/>
        <end position="47"/>
    </location>
</feature>
<dbReference type="RefSeq" id="WP_160835131.1">
    <property type="nucleotide sequence ID" value="NZ_WMET01000001.1"/>
</dbReference>
<evidence type="ECO:0000256" key="1">
    <source>
        <dbReference type="SAM" id="MobiDB-lite"/>
    </source>
</evidence>
<feature type="region of interest" description="Disordered" evidence="1">
    <location>
        <begin position="25"/>
        <end position="47"/>
    </location>
</feature>